<dbReference type="InterPro" id="IPR053162">
    <property type="entry name" value="DnaD"/>
</dbReference>
<dbReference type="InterPro" id="IPR006343">
    <property type="entry name" value="DnaB/C_C"/>
</dbReference>
<dbReference type="NCBIfam" id="TIGR01446">
    <property type="entry name" value="DnaD_dom"/>
    <property type="match status" value="1"/>
</dbReference>
<name>A0A0R1MIH1_9LACO</name>
<feature type="domain" description="DnaB/C C-terminal" evidence="3">
    <location>
        <begin position="136"/>
        <end position="206"/>
    </location>
</feature>
<dbReference type="STRING" id="1423777.FD46_GL001347"/>
<dbReference type="EMBL" id="AZEH01000039">
    <property type="protein sequence ID" value="KRL04227.1"/>
    <property type="molecule type" value="Genomic_DNA"/>
</dbReference>
<dbReference type="PANTHER" id="PTHR37293:SF6">
    <property type="entry name" value="DNA REPLICATION PROTEIN DNAD"/>
    <property type="match status" value="1"/>
</dbReference>
<reference evidence="5 6" key="1">
    <citation type="journal article" date="2015" name="Genome Announc.">
        <title>Expanding the biotechnology potential of lactobacilli through comparative genomics of 213 strains and associated genera.</title>
        <authorList>
            <person name="Sun Z."/>
            <person name="Harris H.M."/>
            <person name="McCann A."/>
            <person name="Guo C."/>
            <person name="Argimon S."/>
            <person name="Zhang W."/>
            <person name="Yang X."/>
            <person name="Jeffery I.B."/>
            <person name="Cooney J.C."/>
            <person name="Kagawa T.F."/>
            <person name="Liu W."/>
            <person name="Song Y."/>
            <person name="Salvetti E."/>
            <person name="Wrobel A."/>
            <person name="Rasinkangas P."/>
            <person name="Parkhill J."/>
            <person name="Rea M.C."/>
            <person name="O'Sullivan O."/>
            <person name="Ritari J."/>
            <person name="Douillard F.P."/>
            <person name="Paul Ross R."/>
            <person name="Yang R."/>
            <person name="Briner A.E."/>
            <person name="Felis G.E."/>
            <person name="de Vos W.M."/>
            <person name="Barrangou R."/>
            <person name="Klaenhammer T.R."/>
            <person name="Caufield P.W."/>
            <person name="Cui Y."/>
            <person name="Zhang H."/>
            <person name="O'Toole P.W."/>
        </authorList>
    </citation>
    <scope>NUCLEOTIDE SEQUENCE [LARGE SCALE GENOMIC DNA]</scope>
    <source>
        <strain evidence="5 6">DSM 19972</strain>
    </source>
</reference>
<sequence>MNGDGGMDKTFEEYLKAGQTTISNLILRNYPSLGLDEAELVLLMELMSEQQAGSLFPSIEKTAQRMGKEIKEVYQMLHGLIEKKVMQIVSVPDEDGKSQDVYRFDLLYEKLEILGKRKQQSEGQNNRKAAQDKVYSSIEVEFGRPLSPIEIETIDSWLHQDNYAPDLIILALREAVLNQAYSLKYIDKILLSWERQNIKTAQDVERAKQKVRFKSKKGLFETKDNSQSDKPAIPLYRWSDNSGQGGNE</sequence>
<dbReference type="InterPro" id="IPR053843">
    <property type="entry name" value="DnaD_N"/>
</dbReference>
<comment type="caution">
    <text evidence="5">The sequence shown here is derived from an EMBL/GenBank/DDBJ whole genome shotgun (WGS) entry which is preliminary data.</text>
</comment>
<feature type="compositionally biased region" description="Basic and acidic residues" evidence="2">
    <location>
        <begin position="218"/>
        <end position="227"/>
    </location>
</feature>
<dbReference type="PANTHER" id="PTHR37293">
    <property type="entry name" value="PHAGE REPLICATION PROTEIN-RELATED"/>
    <property type="match status" value="1"/>
</dbReference>
<evidence type="ECO:0000313" key="5">
    <source>
        <dbReference type="EMBL" id="KRL04227.1"/>
    </source>
</evidence>
<proteinExistence type="inferred from homology"/>
<evidence type="ECO:0000259" key="3">
    <source>
        <dbReference type="Pfam" id="PF07261"/>
    </source>
</evidence>
<dbReference type="Gene3D" id="1.10.10.630">
    <property type="entry name" value="DnaD domain-like"/>
    <property type="match status" value="1"/>
</dbReference>
<accession>A0A0R1MIH1</accession>
<dbReference type="Pfam" id="PF21984">
    <property type="entry name" value="DnaD_N"/>
    <property type="match status" value="1"/>
</dbReference>
<protein>
    <submittedName>
        <fullName evidence="5">DNA replication protein dnaD</fullName>
    </submittedName>
</protein>
<evidence type="ECO:0000313" key="6">
    <source>
        <dbReference type="Proteomes" id="UP000051686"/>
    </source>
</evidence>
<keyword evidence="6" id="KW-1185">Reference proteome</keyword>
<dbReference type="Proteomes" id="UP000051686">
    <property type="component" value="Unassembled WGS sequence"/>
</dbReference>
<evidence type="ECO:0000256" key="2">
    <source>
        <dbReference type="SAM" id="MobiDB-lite"/>
    </source>
</evidence>
<feature type="region of interest" description="Disordered" evidence="2">
    <location>
        <begin position="218"/>
        <end position="248"/>
    </location>
</feature>
<dbReference type="InterPro" id="IPR034829">
    <property type="entry name" value="DnaD-like_sf"/>
</dbReference>
<comment type="similarity">
    <text evidence="1">Belongs to the DnaB/DnaD family.</text>
</comment>
<dbReference type="AlphaFoldDB" id="A0A0R1MIH1"/>
<dbReference type="Gene3D" id="1.10.10.10">
    <property type="entry name" value="Winged helix-like DNA-binding domain superfamily/Winged helix DNA-binding domain"/>
    <property type="match status" value="1"/>
</dbReference>
<dbReference type="Pfam" id="PF07261">
    <property type="entry name" value="DnaB_2"/>
    <property type="match status" value="1"/>
</dbReference>
<gene>
    <name evidence="5" type="ORF">FD46_GL001347</name>
</gene>
<dbReference type="SUPFAM" id="SSF158499">
    <property type="entry name" value="DnaD domain-like"/>
    <property type="match status" value="1"/>
</dbReference>
<evidence type="ECO:0000259" key="4">
    <source>
        <dbReference type="Pfam" id="PF21984"/>
    </source>
</evidence>
<dbReference type="InterPro" id="IPR036388">
    <property type="entry name" value="WH-like_DNA-bd_sf"/>
</dbReference>
<feature type="domain" description="DnaD N-terminal" evidence="4">
    <location>
        <begin position="22"/>
        <end position="119"/>
    </location>
</feature>
<evidence type="ECO:0000256" key="1">
    <source>
        <dbReference type="ARBA" id="ARBA00093462"/>
    </source>
</evidence>
<organism evidence="5 6">
    <name type="scientific">Liquorilactobacillus oeni DSM 19972</name>
    <dbReference type="NCBI Taxonomy" id="1423777"/>
    <lineage>
        <taxon>Bacteria</taxon>
        <taxon>Bacillati</taxon>
        <taxon>Bacillota</taxon>
        <taxon>Bacilli</taxon>
        <taxon>Lactobacillales</taxon>
        <taxon>Lactobacillaceae</taxon>
        <taxon>Liquorilactobacillus</taxon>
    </lineage>
</organism>
<dbReference type="PATRIC" id="fig|1423777.3.peg.1392"/>